<dbReference type="InterPro" id="IPR009080">
    <property type="entry name" value="tRNAsynth_Ia_anticodon-bd"/>
</dbReference>
<dbReference type="SUPFAM" id="SSF52374">
    <property type="entry name" value="Nucleotidylyl transferase"/>
    <property type="match status" value="1"/>
</dbReference>
<organism evidence="5 6">
    <name type="scientific">Phormidium pseudopriestleyi FRX01</name>
    <dbReference type="NCBI Taxonomy" id="1759528"/>
    <lineage>
        <taxon>Bacteria</taxon>
        <taxon>Bacillati</taxon>
        <taxon>Cyanobacteriota</taxon>
        <taxon>Cyanophyceae</taxon>
        <taxon>Oscillatoriophycideae</taxon>
        <taxon>Oscillatoriales</taxon>
        <taxon>Oscillatoriaceae</taxon>
        <taxon>Phormidium</taxon>
    </lineage>
</organism>
<dbReference type="SMART" id="SM00836">
    <property type="entry name" value="DALR_1"/>
    <property type="match status" value="1"/>
</dbReference>
<evidence type="ECO:0000313" key="6">
    <source>
        <dbReference type="Proteomes" id="UP000664844"/>
    </source>
</evidence>
<dbReference type="Gene3D" id="1.10.730.10">
    <property type="entry name" value="Isoleucyl-tRNA Synthetase, Domain 1"/>
    <property type="match status" value="1"/>
</dbReference>
<evidence type="ECO:0000256" key="2">
    <source>
        <dbReference type="ARBA" id="ARBA00022741"/>
    </source>
</evidence>
<accession>A0ABS3FM72</accession>
<evidence type="ECO:0000259" key="4">
    <source>
        <dbReference type="SMART" id="SM00836"/>
    </source>
</evidence>
<dbReference type="EMBL" id="JAFLQW010000089">
    <property type="protein sequence ID" value="MBO0348214.1"/>
    <property type="molecule type" value="Genomic_DNA"/>
</dbReference>
<evidence type="ECO:0000256" key="1">
    <source>
        <dbReference type="ARBA" id="ARBA00022598"/>
    </source>
</evidence>
<name>A0ABS3FM72_9CYAN</name>
<keyword evidence="2" id="KW-0547">Nucleotide-binding</keyword>
<dbReference type="Pfam" id="PF05746">
    <property type="entry name" value="DALR_1"/>
    <property type="match status" value="1"/>
</dbReference>
<keyword evidence="3" id="KW-0067">ATP-binding</keyword>
<reference evidence="5 6" key="1">
    <citation type="submission" date="2021-03" db="EMBL/GenBank/DDBJ databases">
        <title>Metabolic Capacity of the Antarctic Cyanobacterium Phormidium pseudopriestleyi that Sustains Oxygenic Photosynthesis in the Presence of Hydrogen Sulfide.</title>
        <authorList>
            <person name="Lumian J.E."/>
            <person name="Jungblut A.D."/>
            <person name="Dillon M.L."/>
            <person name="Hawes I."/>
            <person name="Doran P.T."/>
            <person name="Mackey T.J."/>
            <person name="Dick G.J."/>
            <person name="Grettenberger C.L."/>
            <person name="Sumner D.Y."/>
        </authorList>
    </citation>
    <scope>NUCLEOTIDE SEQUENCE [LARGE SCALE GENOMIC DNA]</scope>
    <source>
        <strain evidence="5 6">FRX01</strain>
    </source>
</reference>
<dbReference type="InterPro" id="IPR008909">
    <property type="entry name" value="DALR_anticod-bd"/>
</dbReference>
<dbReference type="InterPro" id="IPR014729">
    <property type="entry name" value="Rossmann-like_a/b/a_fold"/>
</dbReference>
<dbReference type="SUPFAM" id="SSF47323">
    <property type="entry name" value="Anticodon-binding domain of a subclass of class I aminoacyl-tRNA synthetases"/>
    <property type="match status" value="1"/>
</dbReference>
<sequence>MTKPHQTYLDTRPIPPEYLTSSAELRYTLTDTLQTLLQQTNHTLITPPEITPNPETFLNSLKTNPNIYQASLSRQFAADLPPDIQQTTLKNEPKDWYIKTADFGDECDRPLQHRDGEYTQLLEDLAVYHQILQDHCDKIIVLRPHNYGGYDILLNAAMRCLGYSPAQFQYITIQPIKLYAFHKPSQKLQAIPDLHPNELLKAMSPEALRWYCFSTPLTKVAPINLSTVGQLQSNDTFALVQFTYQRCLTLVRQGKDEGINPSMSWDDLKNLTWESANAVKLLDLVEATPQVLPESSRELAPHLICSHLENFSQLCQLWLEGLSLTPQNFQLLSTIESTMLELLKILGIQR</sequence>
<dbReference type="Proteomes" id="UP000664844">
    <property type="component" value="Unassembled WGS sequence"/>
</dbReference>
<proteinExistence type="predicted"/>
<evidence type="ECO:0000313" key="5">
    <source>
        <dbReference type="EMBL" id="MBO0348214.1"/>
    </source>
</evidence>
<keyword evidence="1" id="KW-0436">Ligase</keyword>
<keyword evidence="6" id="KW-1185">Reference proteome</keyword>
<gene>
    <name evidence="5" type="ORF">J0895_03660</name>
</gene>
<feature type="domain" description="DALR anticodon binding" evidence="4">
    <location>
        <begin position="240"/>
        <end position="350"/>
    </location>
</feature>
<protein>
    <recommendedName>
        <fullName evidence="4">DALR anticodon binding domain-containing protein</fullName>
    </recommendedName>
</protein>
<comment type="caution">
    <text evidence="5">The sequence shown here is derived from an EMBL/GenBank/DDBJ whole genome shotgun (WGS) entry which is preliminary data.</text>
</comment>
<dbReference type="Gene3D" id="3.40.50.620">
    <property type="entry name" value="HUPs"/>
    <property type="match status" value="1"/>
</dbReference>
<dbReference type="RefSeq" id="WP_207086771.1">
    <property type="nucleotide sequence ID" value="NZ_JAFLQW010000089.1"/>
</dbReference>
<evidence type="ECO:0000256" key="3">
    <source>
        <dbReference type="ARBA" id="ARBA00022840"/>
    </source>
</evidence>